<keyword evidence="3" id="KW-0472">Membrane</keyword>
<evidence type="ECO:0000313" key="5">
    <source>
        <dbReference type="Proteomes" id="UP001523262"/>
    </source>
</evidence>
<evidence type="ECO:0000256" key="1">
    <source>
        <dbReference type="ARBA" id="ARBA00004241"/>
    </source>
</evidence>
<keyword evidence="3" id="KW-1133">Transmembrane helix</keyword>
<accession>A0ABT0W5R4</accession>
<dbReference type="Proteomes" id="UP001523262">
    <property type="component" value="Unassembled WGS sequence"/>
</dbReference>
<dbReference type="EMBL" id="JAMQCR010000001">
    <property type="protein sequence ID" value="MCM2531674.1"/>
    <property type="molecule type" value="Genomic_DNA"/>
</dbReference>
<comment type="caution">
    <text evidence="4">The sequence shown here is derived from an EMBL/GenBank/DDBJ whole genome shotgun (WGS) entry which is preliminary data.</text>
</comment>
<evidence type="ECO:0000256" key="2">
    <source>
        <dbReference type="ARBA" id="ARBA00023287"/>
    </source>
</evidence>
<dbReference type="NCBIfam" id="TIGR02532">
    <property type="entry name" value="IV_pilin_GFxxxE"/>
    <property type="match status" value="1"/>
</dbReference>
<feature type="transmembrane region" description="Helical" evidence="3">
    <location>
        <begin position="7"/>
        <end position="31"/>
    </location>
</feature>
<gene>
    <name evidence="4" type="ORF">NDK43_03710</name>
</gene>
<reference evidence="4 5" key="1">
    <citation type="submission" date="2022-06" db="EMBL/GenBank/DDBJ databases">
        <authorList>
            <person name="Jeon C.O."/>
        </authorList>
    </citation>
    <scope>NUCLEOTIDE SEQUENCE [LARGE SCALE GENOMIC DNA]</scope>
    <source>
        <strain evidence="4 5">KCTC 13943</strain>
    </source>
</reference>
<dbReference type="PIRSF" id="PIRSF021292">
    <property type="entry name" value="Competence_ComGD"/>
    <property type="match status" value="1"/>
</dbReference>
<dbReference type="InterPro" id="IPR012902">
    <property type="entry name" value="N_methyl_site"/>
</dbReference>
<dbReference type="NCBIfam" id="NF040982">
    <property type="entry name" value="ComGD"/>
    <property type="match status" value="1"/>
</dbReference>
<dbReference type="PROSITE" id="PS00409">
    <property type="entry name" value="PROKAR_NTER_METHYL"/>
    <property type="match status" value="1"/>
</dbReference>
<dbReference type="Pfam" id="PF07963">
    <property type="entry name" value="N_methyl"/>
    <property type="match status" value="1"/>
</dbReference>
<dbReference type="InterPro" id="IPR016785">
    <property type="entry name" value="ComGD"/>
</dbReference>
<proteinExistence type="predicted"/>
<comment type="subcellular location">
    <subcellularLocation>
        <location evidence="1">Cell surface</location>
    </subcellularLocation>
</comment>
<evidence type="ECO:0000256" key="3">
    <source>
        <dbReference type="SAM" id="Phobius"/>
    </source>
</evidence>
<keyword evidence="5" id="KW-1185">Reference proteome</keyword>
<name>A0ABT0W5R4_9BACI</name>
<organism evidence="4 5">
    <name type="scientific">Neobacillus pocheonensis</name>
    <dbReference type="NCBI Taxonomy" id="363869"/>
    <lineage>
        <taxon>Bacteria</taxon>
        <taxon>Bacillati</taxon>
        <taxon>Bacillota</taxon>
        <taxon>Bacilli</taxon>
        <taxon>Bacillales</taxon>
        <taxon>Bacillaceae</taxon>
        <taxon>Neobacillus</taxon>
    </lineage>
</organism>
<evidence type="ECO:0000313" key="4">
    <source>
        <dbReference type="EMBL" id="MCM2531674.1"/>
    </source>
</evidence>
<keyword evidence="3" id="KW-0812">Transmembrane</keyword>
<sequence length="146" mass="16903">MKNNQEGFTLIESLLVFTIFLIISSITAFSLKPQNSVIDDEAFLNQLQADLHYAQAYAISHQHEVTVIFMSDQYKYNIYMRSDLPSLIERNYSTNMIVYGGSLPLFFKFLPDGNVNRFGSFFIKTSKKNYRLTVLIGKGRFYVIEE</sequence>
<protein>
    <submittedName>
        <fullName evidence="4">GspH/FimT family protein</fullName>
    </submittedName>
</protein>
<keyword evidence="2" id="KW-0178">Competence</keyword>